<dbReference type="PROSITE" id="PS50119">
    <property type="entry name" value="ZF_BBOX"/>
    <property type="match status" value="1"/>
</dbReference>
<dbReference type="OrthoDB" id="6102781at2759"/>
<feature type="domain" description="B box-type" evidence="3">
    <location>
        <begin position="30"/>
        <end position="80"/>
    </location>
</feature>
<dbReference type="InterPro" id="IPR011044">
    <property type="entry name" value="Quino_amine_DH_bsu"/>
</dbReference>
<dbReference type="InterPro" id="IPR047153">
    <property type="entry name" value="TRIM45/56/19-like"/>
</dbReference>
<keyword evidence="1" id="KW-0863">Zinc-finger</keyword>
<dbReference type="SUPFAM" id="SSF50969">
    <property type="entry name" value="YVTN repeat-like/Quinoprotein amine dehydrogenase"/>
    <property type="match status" value="1"/>
</dbReference>
<organism evidence="4 5">
    <name type="scientific">Mytilus coruscus</name>
    <name type="common">Sea mussel</name>
    <dbReference type="NCBI Taxonomy" id="42192"/>
    <lineage>
        <taxon>Eukaryota</taxon>
        <taxon>Metazoa</taxon>
        <taxon>Spiralia</taxon>
        <taxon>Lophotrochozoa</taxon>
        <taxon>Mollusca</taxon>
        <taxon>Bivalvia</taxon>
        <taxon>Autobranchia</taxon>
        <taxon>Pteriomorphia</taxon>
        <taxon>Mytilida</taxon>
        <taxon>Mytiloidea</taxon>
        <taxon>Mytilidae</taxon>
        <taxon>Mytilinae</taxon>
        <taxon>Mytilus</taxon>
    </lineage>
</organism>
<dbReference type="SUPFAM" id="SSF57845">
    <property type="entry name" value="B-box zinc-binding domain"/>
    <property type="match status" value="1"/>
</dbReference>
<reference evidence="4 5" key="1">
    <citation type="submission" date="2020-06" db="EMBL/GenBank/DDBJ databases">
        <authorList>
            <person name="Li R."/>
            <person name="Bekaert M."/>
        </authorList>
    </citation>
    <scope>NUCLEOTIDE SEQUENCE [LARGE SCALE GENOMIC DNA]</scope>
    <source>
        <strain evidence="5">wild</strain>
    </source>
</reference>
<dbReference type="InterPro" id="IPR011042">
    <property type="entry name" value="6-blade_b-propeller_TolB-like"/>
</dbReference>
<dbReference type="EMBL" id="CACVKT020004323">
    <property type="protein sequence ID" value="CAC5389165.1"/>
    <property type="molecule type" value="Genomic_DNA"/>
</dbReference>
<evidence type="ECO:0000256" key="1">
    <source>
        <dbReference type="PROSITE-ProRule" id="PRU00024"/>
    </source>
</evidence>
<keyword evidence="1" id="KW-0862">Zinc</keyword>
<dbReference type="InterPro" id="IPR000315">
    <property type="entry name" value="Znf_B-box"/>
</dbReference>
<dbReference type="PANTHER" id="PTHR25462">
    <property type="entry name" value="BONUS, ISOFORM C-RELATED"/>
    <property type="match status" value="1"/>
</dbReference>
<sequence>MLRCILNITFILFSDISRFEFRQEIKKTMASRGLCDPCTEQGTSSPAVKFCSDCEERFCENCIEDHSKFKVLRSHHLIDLSTAGSKIPTFQKYCDVHADGLLDFFCTQHDVECCRSCIPLKHQSCTNVFPLENVSKNVRNSAVLKDTLDAMDSASKTLTGLMDDTNNNIKILEDDEPAILRELKTVKENLVKQIDKLEEKVTKELSSIKKRKEIKFKQNKTEIAELTAEVQERHDQIDFLKEHGSNNQLFLALRQQEKTIQSIDIRVKEMTSTFVGARLALSGIHDLKFDSIGSVEETPISCGIKHKSMKLNQAQAKPDNSNPITSMQWKNQLNLQSGKDYNLTGIAITADDSILILIPNTDKAIVTLTFDKSIQFIDTTRMKLCNKMSTREGCYGVFANRKNIYLGGNGNIFVLNLKGSFLNKITLNKMETIFSVCFNENNQQVICRNWGTLWLVKLNGEIVYQTDVTGQAGLALDRQGNVYYSIVDIHEIRRIKSDGSSSACVMLKRSDQVHQPYAICFNKDVNKFYVINDCNSIQIYNCN</sequence>
<keyword evidence="1" id="KW-0479">Metal-binding</keyword>
<gene>
    <name evidence="4" type="ORF">MCOR_24368</name>
</gene>
<evidence type="ECO:0000259" key="3">
    <source>
        <dbReference type="PROSITE" id="PS50119"/>
    </source>
</evidence>
<dbReference type="Proteomes" id="UP000507470">
    <property type="component" value="Unassembled WGS sequence"/>
</dbReference>
<dbReference type="Gene3D" id="2.120.10.30">
    <property type="entry name" value="TolB, C-terminal domain"/>
    <property type="match status" value="1"/>
</dbReference>
<accession>A0A6J8BYU7</accession>
<evidence type="ECO:0000256" key="2">
    <source>
        <dbReference type="SAM" id="Coils"/>
    </source>
</evidence>
<evidence type="ECO:0000313" key="5">
    <source>
        <dbReference type="Proteomes" id="UP000507470"/>
    </source>
</evidence>
<dbReference type="GO" id="GO:0008270">
    <property type="term" value="F:zinc ion binding"/>
    <property type="evidence" value="ECO:0007669"/>
    <property type="project" value="UniProtKB-KW"/>
</dbReference>
<dbReference type="PANTHER" id="PTHR25462:SF296">
    <property type="entry name" value="MEIOTIC P26, ISOFORM F"/>
    <property type="match status" value="1"/>
</dbReference>
<dbReference type="AlphaFoldDB" id="A0A6J8BYU7"/>
<keyword evidence="2" id="KW-0175">Coiled coil</keyword>
<protein>
    <recommendedName>
        <fullName evidence="3">B box-type domain-containing protein</fullName>
    </recommendedName>
</protein>
<dbReference type="Pfam" id="PF22586">
    <property type="entry name" value="ANCHR-like_BBOX"/>
    <property type="match status" value="1"/>
</dbReference>
<evidence type="ECO:0000313" key="4">
    <source>
        <dbReference type="EMBL" id="CAC5389165.1"/>
    </source>
</evidence>
<proteinExistence type="predicted"/>
<keyword evidence="5" id="KW-1185">Reference proteome</keyword>
<feature type="coiled-coil region" evidence="2">
    <location>
        <begin position="180"/>
        <end position="243"/>
    </location>
</feature>
<name>A0A6J8BYU7_MYTCO</name>
<dbReference type="Gene3D" id="3.30.160.60">
    <property type="entry name" value="Classic Zinc Finger"/>
    <property type="match status" value="1"/>
</dbReference>